<dbReference type="AlphaFoldDB" id="A0A3M2ZWJ7"/>
<comment type="caution">
    <text evidence="2">The sequence shown here is derived from an EMBL/GenBank/DDBJ whole genome shotgun (WGS) entry which is preliminary data.</text>
</comment>
<organism evidence="2 3">
    <name type="scientific">Pseudomonas syringae pv. maculicola</name>
    <dbReference type="NCBI Taxonomy" id="59511"/>
    <lineage>
        <taxon>Bacteria</taxon>
        <taxon>Pseudomonadati</taxon>
        <taxon>Pseudomonadota</taxon>
        <taxon>Gammaproteobacteria</taxon>
        <taxon>Pseudomonadales</taxon>
        <taxon>Pseudomonadaceae</taxon>
        <taxon>Pseudomonas</taxon>
    </lineage>
</organism>
<feature type="region of interest" description="Disordered" evidence="1">
    <location>
        <begin position="1"/>
        <end position="22"/>
    </location>
</feature>
<evidence type="ECO:0000313" key="2">
    <source>
        <dbReference type="EMBL" id="RML92397.1"/>
    </source>
</evidence>
<proteinExistence type="predicted"/>
<gene>
    <name evidence="2" type="ORF">APX70_100600</name>
</gene>
<evidence type="ECO:0000256" key="1">
    <source>
        <dbReference type="SAM" id="MobiDB-lite"/>
    </source>
</evidence>
<name>A0A3M2ZWJ7_PSEYM</name>
<dbReference type="EMBL" id="RBNL01001189">
    <property type="protein sequence ID" value="RML92397.1"/>
    <property type="molecule type" value="Genomic_DNA"/>
</dbReference>
<accession>A0A3M2ZWJ7</accession>
<dbReference type="Proteomes" id="UP000282378">
    <property type="component" value="Unassembled WGS sequence"/>
</dbReference>
<protein>
    <submittedName>
        <fullName evidence="2">Uncharacterized protein</fullName>
    </submittedName>
</protein>
<evidence type="ECO:0000313" key="3">
    <source>
        <dbReference type="Proteomes" id="UP000282378"/>
    </source>
</evidence>
<feature type="compositionally biased region" description="Basic and acidic residues" evidence="1">
    <location>
        <begin position="1"/>
        <end position="11"/>
    </location>
</feature>
<sequence>MLRLLPRHEPDTPSSRPWLDDNDVDNCSHYCGRLFLPEKDASAK</sequence>
<reference evidence="2 3" key="1">
    <citation type="submission" date="2018-08" db="EMBL/GenBank/DDBJ databases">
        <title>Recombination of ecologically and evolutionarily significant loci maintains genetic cohesion in the Pseudomonas syringae species complex.</title>
        <authorList>
            <person name="Dillon M."/>
            <person name="Thakur S."/>
            <person name="Almeida R.N.D."/>
            <person name="Weir B.S."/>
            <person name="Guttman D.S."/>
        </authorList>
    </citation>
    <scope>NUCLEOTIDE SEQUENCE [LARGE SCALE GENOMIC DNA]</scope>
    <source>
        <strain evidence="2 3">88_10</strain>
    </source>
</reference>